<dbReference type="CDD" id="cd10150">
    <property type="entry name" value="CobN_like"/>
    <property type="match status" value="1"/>
</dbReference>
<accession>A0A0N8VKJ9</accession>
<reference evidence="3 4" key="1">
    <citation type="submission" date="2015-09" db="EMBL/GenBank/DDBJ databases">
        <title>Heavy metals and arsenic resistance mechanisms in polyextremophilic archaea of the family Ferroplasmaceae.</title>
        <authorList>
            <person name="Bulaev A.G."/>
            <person name="Kanygina A.V."/>
        </authorList>
    </citation>
    <scope>NUCLEOTIDE SEQUENCE [LARGE SCALE GENOMIC DNA]</scope>
    <source>
        <strain evidence="3 4">VT</strain>
    </source>
</reference>
<name>A0A0N8VKJ9_9ARCH</name>
<evidence type="ECO:0000313" key="3">
    <source>
        <dbReference type="EMBL" id="KQB33932.1"/>
    </source>
</evidence>
<dbReference type="AlphaFoldDB" id="A0A0N8VKJ9"/>
<feature type="domain" description="CobN/magnesium chelatase" evidence="2">
    <location>
        <begin position="104"/>
        <end position="697"/>
    </location>
</feature>
<evidence type="ECO:0000259" key="2">
    <source>
        <dbReference type="Pfam" id="PF02514"/>
    </source>
</evidence>
<feature type="coiled-coil region" evidence="1">
    <location>
        <begin position="585"/>
        <end position="615"/>
    </location>
</feature>
<sequence>MKFAVLIGWNGSVVKSFLRAGEETGNDVRIKYPRLDPIDDDFLNFVRDADALFIHHFSGENIYSSILEKLEKIIGNKKYVIAIDPILSKYSNVDPKIVEKVSLYYFYGGYNNIKNLVLYVQSFFEKNSYNDPDPLPFSGIYRPKNLNLNKYNKRVGILFYRTAWVDGDTKIVDEIIKKLDERGISSIPVFTNGFGDSSKNIKSAEECINEYFYENGRVNVDAVINLLSFSLIKGEEKNTLLNLNVPVFQGLIYYYKEYKEWIDSSGLDVVSSIMSAMLPEIDGTIEPILVGVIKKISEKGTVYRELSPVYEQINYMANRIKKWVNLKYKNNSDKKIAIILHSGSSFKDLEANIGTATGLDTLNSVANIMKILKNSGFSLDYVPENGEDLIQEILRKKAIPEGKWTSIENIIDRKGAVDTINSDEYSKIFNSIPEDSRKAIINRWGNINWSRDYMVLNSQFYIPGLLSGNIFIGIQPKRITFSDDDNSIRTIHDSETPITHYWLAFYKWIETKFGADAIIHVGTHGTLEFTPGKGLGLSPSCFPEISIGTMPNIYLYSTNVPGEGIIAKRRSYAVLLDYITPPTSYDEVPDEINKLEELIDDYEESEKSENNAREDLILRDIKNLASKIGLSIDFDDAHKATHEIEHRINLFKDSVITHGLYVYAQEVNNDDLPDYVATATRFDEHSLISMHGKDAAVKMIKEYINHNNDIPELERGIINNLKFSSKNEENNLLKALNGEFIPSGLSGSLARGRYDVLPSGRNFYAVDPFKIPSQSAWQVGVILANKLIEAEYKKNNKFPETVGFVLWSTDAYRSDGELISQILFTIGVEPIWQEGSKKVSDVRVIPMEKLQRPRIDVVIESSGIVRDNLFNIIELIDTAIRKVAELDESEEDNYIKKHYREYGHLMRIFSSKPGSYGSGVSNAVESSKWKNENDLADVFIEWMGYSYGKNNFGREAKNELSLVSKNIDTIIHKREIDEIDINDDSCNYSYAGGFYLMAKKYGSSPNLMFEDTFNPSRPQVRTMKEEIERTAIGKLLNDKWINAQKNFGYRGATEMLKKIEHLYGWAATTKMVNDAIFNNIAEKFILNNEMKEWFKRENPWALSEITSRMIEAYKRGIWNASEDMREKLDNAYIEMEGESE</sequence>
<dbReference type="PANTHER" id="PTHR44119:SF7">
    <property type="entry name" value="MAGNESIUM CHELATASE SUBUNIT"/>
    <property type="match status" value="1"/>
</dbReference>
<dbReference type="Proteomes" id="UP000050320">
    <property type="component" value="Unassembled WGS sequence"/>
</dbReference>
<feature type="domain" description="CobN/magnesium chelatase" evidence="2">
    <location>
        <begin position="712"/>
        <end position="1124"/>
    </location>
</feature>
<keyword evidence="1" id="KW-0175">Coiled coil</keyword>
<evidence type="ECO:0000256" key="1">
    <source>
        <dbReference type="SAM" id="Coils"/>
    </source>
</evidence>
<dbReference type="InterPro" id="IPR003672">
    <property type="entry name" value="CobN/Mg_chltase"/>
</dbReference>
<proteinExistence type="predicted"/>
<comment type="caution">
    <text evidence="3">The sequence shown here is derived from an EMBL/GenBank/DDBJ whole genome shotgun (WGS) entry which is preliminary data.</text>
</comment>
<protein>
    <submittedName>
        <fullName evidence="3">Cobalamin biosynthesis protein CobN</fullName>
    </submittedName>
</protein>
<dbReference type="PANTHER" id="PTHR44119">
    <property type="entry name" value="MAGNESIUM-CHELATASE SUBUNIT CHLH, CHLOROPLASTIC"/>
    <property type="match status" value="1"/>
</dbReference>
<dbReference type="Pfam" id="PF02514">
    <property type="entry name" value="CobN-Mg_chel"/>
    <property type="match status" value="2"/>
</dbReference>
<evidence type="ECO:0000313" key="4">
    <source>
        <dbReference type="Proteomes" id="UP000050320"/>
    </source>
</evidence>
<gene>
    <name evidence="3" type="ORF">AOG54_06100</name>
</gene>
<dbReference type="OrthoDB" id="192131at2157"/>
<organism evidence="3 4">
    <name type="scientific">Acidiplasma aeolicum</name>
    <dbReference type="NCBI Taxonomy" id="507754"/>
    <lineage>
        <taxon>Archaea</taxon>
        <taxon>Methanobacteriati</taxon>
        <taxon>Thermoplasmatota</taxon>
        <taxon>Thermoplasmata</taxon>
        <taxon>Thermoplasmatales</taxon>
        <taxon>Ferroplasmaceae</taxon>
        <taxon>Acidiplasma</taxon>
    </lineage>
</organism>
<keyword evidence="4" id="KW-1185">Reference proteome</keyword>
<dbReference type="RefSeq" id="WP_055032600.1">
    <property type="nucleotide sequence ID" value="NZ_LKBG01000266.1"/>
</dbReference>
<dbReference type="EMBL" id="LKBG01000266">
    <property type="protein sequence ID" value="KQB33932.1"/>
    <property type="molecule type" value="Genomic_DNA"/>
</dbReference>